<evidence type="ECO:0000313" key="3">
    <source>
        <dbReference type="Proteomes" id="UP000547973"/>
    </source>
</evidence>
<proteinExistence type="predicted"/>
<keyword evidence="1" id="KW-0378">Hydrolase</keyword>
<dbReference type="SUPFAM" id="SSF63817">
    <property type="entry name" value="Sortase"/>
    <property type="match status" value="1"/>
</dbReference>
<dbReference type="AlphaFoldDB" id="A0A7Y9ZAU4"/>
<reference evidence="2 3" key="1">
    <citation type="submission" date="2020-07" db="EMBL/GenBank/DDBJ databases">
        <title>Sequencing the genomes of 1000 actinobacteria strains.</title>
        <authorList>
            <person name="Klenk H.-P."/>
        </authorList>
    </citation>
    <scope>NUCLEOTIDE SEQUENCE [LARGE SCALE GENOMIC DNA]</scope>
    <source>
        <strain evidence="2 3">DSM 19970</strain>
    </source>
</reference>
<gene>
    <name evidence="2" type="ORF">BKA03_002086</name>
</gene>
<comment type="caution">
    <text evidence="2">The sequence shown here is derived from an EMBL/GenBank/DDBJ whole genome shotgun (WGS) entry which is preliminary data.</text>
</comment>
<dbReference type="CDD" id="cd05829">
    <property type="entry name" value="Sortase_F"/>
    <property type="match status" value="1"/>
</dbReference>
<dbReference type="Pfam" id="PF04203">
    <property type="entry name" value="Sortase"/>
    <property type="match status" value="1"/>
</dbReference>
<protein>
    <recommendedName>
        <fullName evidence="4">Sortase family protein</fullName>
    </recommendedName>
</protein>
<dbReference type="Proteomes" id="UP000547973">
    <property type="component" value="Unassembled WGS sequence"/>
</dbReference>
<dbReference type="NCBIfam" id="NF033748">
    <property type="entry name" value="class_F_sortase"/>
    <property type="match status" value="1"/>
</dbReference>
<organism evidence="2 3">
    <name type="scientific">Demequina lutea</name>
    <dbReference type="NCBI Taxonomy" id="431489"/>
    <lineage>
        <taxon>Bacteria</taxon>
        <taxon>Bacillati</taxon>
        <taxon>Actinomycetota</taxon>
        <taxon>Actinomycetes</taxon>
        <taxon>Micrococcales</taxon>
        <taxon>Demequinaceae</taxon>
        <taxon>Demequina</taxon>
    </lineage>
</organism>
<dbReference type="GO" id="GO:0016787">
    <property type="term" value="F:hydrolase activity"/>
    <property type="evidence" value="ECO:0007669"/>
    <property type="project" value="UniProtKB-KW"/>
</dbReference>
<keyword evidence="3" id="KW-1185">Reference proteome</keyword>
<evidence type="ECO:0008006" key="4">
    <source>
        <dbReference type="Google" id="ProtNLM"/>
    </source>
</evidence>
<dbReference type="Gene3D" id="2.40.260.10">
    <property type="entry name" value="Sortase"/>
    <property type="match status" value="1"/>
</dbReference>
<dbReference type="InterPro" id="IPR023365">
    <property type="entry name" value="Sortase_dom-sf"/>
</dbReference>
<sequence length="224" mass="22691">MLVLVVVLVFAALDATFWIAQFAARGAGAMSARADTAVVTSVPEGAAVLTVITPLAIPPVAASPDASAPLAESAPVRLKIPSIGVDTALMTLGLMANGTLEVPPDGSIAGWFTGAPAPGSVGPAVIAGHIDWNGPGVFYKLRAVAVGDTITVLRADGIAAVFKVIKVGQYAKNAFPTDEVYGPVNFAALRVITCGGSFDHATGHYVDNTVVFAKLVSSGPASPR</sequence>
<accession>A0A7Y9ZAU4</accession>
<dbReference type="RefSeq" id="WP_062076023.1">
    <property type="nucleotide sequence ID" value="NZ_BBRC01000015.1"/>
</dbReference>
<dbReference type="EMBL" id="JACBZO010000001">
    <property type="protein sequence ID" value="NYI41967.1"/>
    <property type="molecule type" value="Genomic_DNA"/>
</dbReference>
<dbReference type="InterPro" id="IPR042001">
    <property type="entry name" value="Sortase_F"/>
</dbReference>
<dbReference type="InterPro" id="IPR005754">
    <property type="entry name" value="Sortase"/>
</dbReference>
<name>A0A7Y9ZAU4_9MICO</name>
<evidence type="ECO:0000313" key="2">
    <source>
        <dbReference type="EMBL" id="NYI41967.1"/>
    </source>
</evidence>
<evidence type="ECO:0000256" key="1">
    <source>
        <dbReference type="ARBA" id="ARBA00022801"/>
    </source>
</evidence>